<dbReference type="GO" id="GO:0006353">
    <property type="term" value="P:DNA-templated transcription termination"/>
    <property type="evidence" value="ECO:0007669"/>
    <property type="project" value="UniProtKB-KW"/>
</dbReference>
<dbReference type="SMART" id="SM00733">
    <property type="entry name" value="Mterf"/>
    <property type="match status" value="6"/>
</dbReference>
<evidence type="ECO:0000313" key="4">
    <source>
        <dbReference type="EMBL" id="KAK6945942.1"/>
    </source>
</evidence>
<sequence length="373" mass="42480">MTMFRHFLRRQVNSLNPHLVVRFKSSAATTNPRSSTVSYLINECGLSPESAISASRLVQLEISSKPDSVLSFLKAHGFSDTHITKSVRRHPRILTSDIQKTLLPKFEFLHSIGVSRPAIVEIVSKHPKLVFTSLKRRILPTYEFLKRVLQCDDRVLHVLKGIPRILSVDLSKDVVPNVEHVRKLGAPTNCLCILLKSHCSAVLLKHVEFVAACDEVMKMGFDPRKTGFVVAVRVLGGRSGKLSFERKLKVYESWGWSKDEVLMAFRKYPQCMMLSVEKIQEGMDFFVNEMGLYCPMIANNPHILVYSLEKRIMPRCSVIKTLTMKGLLQKNVCFSSVLIVTENVFLSRYVRKYEDKLPQLLSVYRGKIDPLDT</sequence>
<dbReference type="InterPro" id="IPR038538">
    <property type="entry name" value="MTERF_sf"/>
</dbReference>
<dbReference type="GO" id="GO:0003676">
    <property type="term" value="F:nucleic acid binding"/>
    <property type="evidence" value="ECO:0007669"/>
    <property type="project" value="InterPro"/>
</dbReference>
<evidence type="ECO:0000256" key="1">
    <source>
        <dbReference type="ARBA" id="ARBA00007692"/>
    </source>
</evidence>
<accession>A0AAN8WH69</accession>
<keyword evidence="2" id="KW-0804">Transcription</keyword>
<dbReference type="PANTHER" id="PTHR13068:SF133">
    <property type="entry name" value="MITOCHONDRIAL TRANSCRIPTION TERMINATION FACTOR FAMILY PROTEIN"/>
    <property type="match status" value="1"/>
</dbReference>
<dbReference type="InterPro" id="IPR003690">
    <property type="entry name" value="MTERF"/>
</dbReference>
<dbReference type="AlphaFoldDB" id="A0AAN8WH69"/>
<comment type="caution">
    <text evidence="4">The sequence shown here is derived from an EMBL/GenBank/DDBJ whole genome shotgun (WGS) entry which is preliminary data.</text>
</comment>
<keyword evidence="2" id="KW-0805">Transcription regulation</keyword>
<evidence type="ECO:0000256" key="3">
    <source>
        <dbReference type="ARBA" id="ARBA00022946"/>
    </source>
</evidence>
<dbReference type="Gene3D" id="1.25.70.10">
    <property type="entry name" value="Transcription termination factor 3, mitochondrial"/>
    <property type="match status" value="1"/>
</dbReference>
<dbReference type="Proteomes" id="UP001370490">
    <property type="component" value="Unassembled WGS sequence"/>
</dbReference>
<dbReference type="EMBL" id="JBAMMX010000002">
    <property type="protein sequence ID" value="KAK6945942.1"/>
    <property type="molecule type" value="Genomic_DNA"/>
</dbReference>
<dbReference type="FunFam" id="1.25.70.10:FF:000001">
    <property type="entry name" value="Mitochondrial transcription termination factor-like"/>
    <property type="match status" value="1"/>
</dbReference>
<protein>
    <submittedName>
        <fullName evidence="4">Transcription termination factor, mitochondrial/chloroplastic</fullName>
    </submittedName>
</protein>
<gene>
    <name evidence="4" type="ORF">RJ641_013486</name>
</gene>
<organism evidence="4 5">
    <name type="scientific">Dillenia turbinata</name>
    <dbReference type="NCBI Taxonomy" id="194707"/>
    <lineage>
        <taxon>Eukaryota</taxon>
        <taxon>Viridiplantae</taxon>
        <taxon>Streptophyta</taxon>
        <taxon>Embryophyta</taxon>
        <taxon>Tracheophyta</taxon>
        <taxon>Spermatophyta</taxon>
        <taxon>Magnoliopsida</taxon>
        <taxon>eudicotyledons</taxon>
        <taxon>Gunneridae</taxon>
        <taxon>Pentapetalae</taxon>
        <taxon>Dilleniales</taxon>
        <taxon>Dilleniaceae</taxon>
        <taxon>Dillenia</taxon>
    </lineage>
</organism>
<keyword evidence="2" id="KW-0806">Transcription termination</keyword>
<keyword evidence="5" id="KW-1185">Reference proteome</keyword>
<evidence type="ECO:0000313" key="5">
    <source>
        <dbReference type="Proteomes" id="UP001370490"/>
    </source>
</evidence>
<dbReference type="Pfam" id="PF02536">
    <property type="entry name" value="mTERF"/>
    <property type="match status" value="2"/>
</dbReference>
<reference evidence="4 5" key="1">
    <citation type="submission" date="2023-12" db="EMBL/GenBank/DDBJ databases">
        <title>A high-quality genome assembly for Dillenia turbinata (Dilleniales).</title>
        <authorList>
            <person name="Chanderbali A."/>
        </authorList>
    </citation>
    <scope>NUCLEOTIDE SEQUENCE [LARGE SCALE GENOMIC DNA]</scope>
    <source>
        <strain evidence="4">LSX21</strain>
        <tissue evidence="4">Leaf</tissue>
    </source>
</reference>
<name>A0AAN8WH69_9MAGN</name>
<comment type="similarity">
    <text evidence="1">Belongs to the mTERF family.</text>
</comment>
<dbReference type="PANTHER" id="PTHR13068">
    <property type="entry name" value="CGI-12 PROTEIN-RELATED"/>
    <property type="match status" value="1"/>
</dbReference>
<proteinExistence type="inferred from homology"/>
<keyword evidence="3" id="KW-0809">Transit peptide</keyword>
<evidence type="ECO:0000256" key="2">
    <source>
        <dbReference type="ARBA" id="ARBA00022472"/>
    </source>
</evidence>